<dbReference type="Proteomes" id="UP001465755">
    <property type="component" value="Unassembled WGS sequence"/>
</dbReference>
<evidence type="ECO:0000313" key="2">
    <source>
        <dbReference type="Proteomes" id="UP001465755"/>
    </source>
</evidence>
<protein>
    <submittedName>
        <fullName evidence="1">Uncharacterized protein</fullName>
    </submittedName>
</protein>
<name>A0AAW1P505_9CHLO</name>
<evidence type="ECO:0000313" key="1">
    <source>
        <dbReference type="EMBL" id="KAK9803824.1"/>
    </source>
</evidence>
<sequence length="238" mass="26898">MPSKGYLKETLIPRRQGIRAAVLTVHFPTASLQACKVELRLAHWQGRCVLCKEDPAEMTPLLNTSQASNVLRFMQSCASLQLPHASLQDLEAKACYPSSVAGCWPDRAPMSIQAFVNNLESRSWASADNDHTQPLWPQIRAQLAKGAYVKLHYYPRDTDTAFQRFIDSRMADRCVSWYNDDLDLHCMVLVLISPSCVAGSKERASLWQNAKQMWAKVWQCGCSSAQAFWTRYYFAADS</sequence>
<proteinExistence type="predicted"/>
<accession>A0AAW1P505</accession>
<dbReference type="AlphaFoldDB" id="A0AAW1P505"/>
<organism evidence="1 2">
    <name type="scientific">Symbiochloris irregularis</name>
    <dbReference type="NCBI Taxonomy" id="706552"/>
    <lineage>
        <taxon>Eukaryota</taxon>
        <taxon>Viridiplantae</taxon>
        <taxon>Chlorophyta</taxon>
        <taxon>core chlorophytes</taxon>
        <taxon>Trebouxiophyceae</taxon>
        <taxon>Trebouxiales</taxon>
        <taxon>Trebouxiaceae</taxon>
        <taxon>Symbiochloris</taxon>
    </lineage>
</organism>
<reference evidence="1 2" key="1">
    <citation type="journal article" date="2024" name="Nat. Commun.">
        <title>Phylogenomics reveals the evolutionary origins of lichenization in chlorophyte algae.</title>
        <authorList>
            <person name="Puginier C."/>
            <person name="Libourel C."/>
            <person name="Otte J."/>
            <person name="Skaloud P."/>
            <person name="Haon M."/>
            <person name="Grisel S."/>
            <person name="Petersen M."/>
            <person name="Berrin J.G."/>
            <person name="Delaux P.M."/>
            <person name="Dal Grande F."/>
            <person name="Keller J."/>
        </authorList>
    </citation>
    <scope>NUCLEOTIDE SEQUENCE [LARGE SCALE GENOMIC DNA]</scope>
    <source>
        <strain evidence="1 2">SAG 2036</strain>
    </source>
</reference>
<comment type="caution">
    <text evidence="1">The sequence shown here is derived from an EMBL/GenBank/DDBJ whole genome shotgun (WGS) entry which is preliminary data.</text>
</comment>
<gene>
    <name evidence="1" type="ORF">WJX73_003781</name>
</gene>
<keyword evidence="2" id="KW-1185">Reference proteome</keyword>
<dbReference type="EMBL" id="JALJOQ010000055">
    <property type="protein sequence ID" value="KAK9803824.1"/>
    <property type="molecule type" value="Genomic_DNA"/>
</dbReference>
<dbReference type="PROSITE" id="PS51257">
    <property type="entry name" value="PROKAR_LIPOPROTEIN"/>
    <property type="match status" value="1"/>
</dbReference>